<keyword evidence="2" id="KW-1185">Reference proteome</keyword>
<comment type="caution">
    <text evidence="1">The sequence shown here is derived from an EMBL/GenBank/DDBJ whole genome shotgun (WGS) entry which is preliminary data.</text>
</comment>
<dbReference type="InterPro" id="IPR036249">
    <property type="entry name" value="Thioredoxin-like_sf"/>
</dbReference>
<name>A0A1V9DY16_9BACT</name>
<dbReference type="SUPFAM" id="SSF52833">
    <property type="entry name" value="Thioredoxin-like"/>
    <property type="match status" value="1"/>
</dbReference>
<gene>
    <name evidence="1" type="ORF">A4H97_18205</name>
</gene>
<dbReference type="NCBIfam" id="TIGR04019">
    <property type="entry name" value="B_thiol_YtxJ"/>
    <property type="match status" value="1"/>
</dbReference>
<accession>A0A1V9DY16</accession>
<organism evidence="1 2">
    <name type="scientific">Niastella yeongjuensis</name>
    <dbReference type="NCBI Taxonomy" id="354355"/>
    <lineage>
        <taxon>Bacteria</taxon>
        <taxon>Pseudomonadati</taxon>
        <taxon>Bacteroidota</taxon>
        <taxon>Chitinophagia</taxon>
        <taxon>Chitinophagales</taxon>
        <taxon>Chitinophagaceae</taxon>
        <taxon>Niastella</taxon>
    </lineage>
</organism>
<sequence length="112" mass="12763">MNSWKRVEEIEDFYTLLENSATKPQIIFKDSTTCGISAHAKHRLKEGYGQLEGKVDFNYLDLLSFRPISNLIAKELKVTHQSPQIIVLKDKQVVYTSSHHAIDPAVIARHLS</sequence>
<proteinExistence type="predicted"/>
<dbReference type="AlphaFoldDB" id="A0A1V9DY16"/>
<dbReference type="Gene3D" id="3.40.30.10">
    <property type="entry name" value="Glutaredoxin"/>
    <property type="match status" value="1"/>
</dbReference>
<dbReference type="OrthoDB" id="677051at2"/>
<evidence type="ECO:0000313" key="1">
    <source>
        <dbReference type="EMBL" id="OQP38654.1"/>
    </source>
</evidence>
<dbReference type="Pfam" id="PF11009">
    <property type="entry name" value="BrxC"/>
    <property type="match status" value="1"/>
</dbReference>
<dbReference type="STRING" id="354355.SAMN05660816_02762"/>
<protein>
    <recommendedName>
        <fullName evidence="3">General stress protein</fullName>
    </recommendedName>
</protein>
<reference evidence="2" key="1">
    <citation type="submission" date="2016-04" db="EMBL/GenBank/DDBJ databases">
        <authorList>
            <person name="Chen L."/>
            <person name="Zhuang W."/>
            <person name="Wang G."/>
        </authorList>
    </citation>
    <scope>NUCLEOTIDE SEQUENCE [LARGE SCALE GENOMIC DNA]</scope>
    <source>
        <strain evidence="2">17621</strain>
    </source>
</reference>
<dbReference type="EMBL" id="LVXG01000082">
    <property type="protein sequence ID" value="OQP38654.1"/>
    <property type="molecule type" value="Genomic_DNA"/>
</dbReference>
<evidence type="ECO:0008006" key="3">
    <source>
        <dbReference type="Google" id="ProtNLM"/>
    </source>
</evidence>
<dbReference type="RefSeq" id="WP_081204658.1">
    <property type="nucleotide sequence ID" value="NZ_FOCZ01000004.1"/>
</dbReference>
<dbReference type="InterPro" id="IPR022551">
    <property type="entry name" value="BrxC"/>
</dbReference>
<dbReference type="Proteomes" id="UP000192610">
    <property type="component" value="Unassembled WGS sequence"/>
</dbReference>
<evidence type="ECO:0000313" key="2">
    <source>
        <dbReference type="Proteomes" id="UP000192610"/>
    </source>
</evidence>